<dbReference type="SUPFAM" id="SSF55060">
    <property type="entry name" value="GHMP Kinase, C-terminal domain"/>
    <property type="match status" value="1"/>
</dbReference>
<dbReference type="PANTHER" id="PTHR43527:SF2">
    <property type="entry name" value="4-DIPHOSPHOCYTIDYL-2-C-METHYL-D-ERYTHRITOL KINASE, CHLOROPLASTIC"/>
    <property type="match status" value="1"/>
</dbReference>
<dbReference type="InterPro" id="IPR036554">
    <property type="entry name" value="GHMP_kinase_C_sf"/>
</dbReference>
<feature type="active site" evidence="9">
    <location>
        <position position="19"/>
    </location>
</feature>
<feature type="active site" evidence="9">
    <location>
        <position position="146"/>
    </location>
</feature>
<name>A9B9Y1_PROM4</name>
<evidence type="ECO:0000256" key="5">
    <source>
        <dbReference type="ARBA" id="ARBA00022741"/>
    </source>
</evidence>
<dbReference type="NCBIfam" id="TIGR00154">
    <property type="entry name" value="ispE"/>
    <property type="match status" value="1"/>
</dbReference>
<accession>A9B9Y1</accession>
<evidence type="ECO:0000256" key="8">
    <source>
        <dbReference type="ARBA" id="ARBA00032554"/>
    </source>
</evidence>
<dbReference type="Pfam" id="PF00288">
    <property type="entry name" value="GHMP_kinases_N"/>
    <property type="match status" value="1"/>
</dbReference>
<keyword evidence="13" id="KW-1185">Reference proteome</keyword>
<dbReference type="GO" id="GO:0019288">
    <property type="term" value="P:isopentenyl diphosphate biosynthetic process, methylerythritol 4-phosphate pathway"/>
    <property type="evidence" value="ECO:0007669"/>
    <property type="project" value="UniProtKB-UniRule"/>
</dbReference>
<keyword evidence="6 9" id="KW-0418">Kinase</keyword>
<keyword evidence="7 9" id="KW-0067">ATP-binding</keyword>
<dbReference type="InterPro" id="IPR006204">
    <property type="entry name" value="GHMP_kinase_N_dom"/>
</dbReference>
<protein>
    <recommendedName>
        <fullName evidence="3 9">4-diphosphocytidyl-2-C-methyl-D-erythritol kinase</fullName>
        <shortName evidence="9">CMK</shortName>
        <ecNumber evidence="2 9">2.7.1.148</ecNumber>
    </recommendedName>
    <alternativeName>
        <fullName evidence="8 9">4-(cytidine-5'-diphospho)-2-C-methyl-D-erythritol kinase</fullName>
    </alternativeName>
</protein>
<dbReference type="Pfam" id="PF08544">
    <property type="entry name" value="GHMP_kinases_C"/>
    <property type="match status" value="1"/>
</dbReference>
<evidence type="ECO:0000313" key="12">
    <source>
        <dbReference type="EMBL" id="ABX08643.1"/>
    </source>
</evidence>
<keyword evidence="9" id="KW-0414">Isoprene biosynthesis</keyword>
<organism evidence="12 13">
    <name type="scientific">Prochlorococcus marinus (strain MIT 9211)</name>
    <dbReference type="NCBI Taxonomy" id="93059"/>
    <lineage>
        <taxon>Bacteria</taxon>
        <taxon>Bacillati</taxon>
        <taxon>Cyanobacteriota</taxon>
        <taxon>Cyanophyceae</taxon>
        <taxon>Synechococcales</taxon>
        <taxon>Prochlorococcaceae</taxon>
        <taxon>Prochlorococcus</taxon>
    </lineage>
</organism>
<dbReference type="EMBL" id="CP000878">
    <property type="protein sequence ID" value="ABX08643.1"/>
    <property type="molecule type" value="Genomic_DNA"/>
</dbReference>
<dbReference type="Proteomes" id="UP000000788">
    <property type="component" value="Chromosome"/>
</dbReference>
<comment type="catalytic activity">
    <reaction evidence="9">
        <text>4-CDP-2-C-methyl-D-erythritol + ATP = 4-CDP-2-C-methyl-D-erythritol 2-phosphate + ADP + H(+)</text>
        <dbReference type="Rhea" id="RHEA:18437"/>
        <dbReference type="ChEBI" id="CHEBI:15378"/>
        <dbReference type="ChEBI" id="CHEBI:30616"/>
        <dbReference type="ChEBI" id="CHEBI:57823"/>
        <dbReference type="ChEBI" id="CHEBI:57919"/>
        <dbReference type="ChEBI" id="CHEBI:456216"/>
        <dbReference type="EC" id="2.7.1.148"/>
    </reaction>
</comment>
<evidence type="ECO:0000256" key="2">
    <source>
        <dbReference type="ARBA" id="ARBA00012052"/>
    </source>
</evidence>
<keyword evidence="4 9" id="KW-0808">Transferase</keyword>
<feature type="binding site" evidence="9">
    <location>
        <begin position="104"/>
        <end position="114"/>
    </location>
    <ligand>
        <name>ATP</name>
        <dbReference type="ChEBI" id="CHEBI:30616"/>
    </ligand>
</feature>
<dbReference type="HOGENOM" id="CLU_053057_1_1_3"/>
<dbReference type="InterPro" id="IPR014721">
    <property type="entry name" value="Ribsml_uS5_D2-typ_fold_subgr"/>
</dbReference>
<dbReference type="EC" id="2.7.1.148" evidence="2 9"/>
<dbReference type="PANTHER" id="PTHR43527">
    <property type="entry name" value="4-DIPHOSPHOCYTIDYL-2-C-METHYL-D-ERYTHRITOL KINASE, CHLOROPLASTIC"/>
    <property type="match status" value="1"/>
</dbReference>
<dbReference type="GO" id="GO:0050515">
    <property type="term" value="F:4-(cytidine 5'-diphospho)-2-C-methyl-D-erythritol kinase activity"/>
    <property type="evidence" value="ECO:0007669"/>
    <property type="project" value="UniProtKB-UniRule"/>
</dbReference>
<dbReference type="PIRSF" id="PIRSF010376">
    <property type="entry name" value="IspE"/>
    <property type="match status" value="1"/>
</dbReference>
<proteinExistence type="inferred from homology"/>
<dbReference type="AlphaFoldDB" id="A9B9Y1"/>
<evidence type="ECO:0000313" key="13">
    <source>
        <dbReference type="Proteomes" id="UP000000788"/>
    </source>
</evidence>
<comment type="similarity">
    <text evidence="1 9">Belongs to the GHMP kinase family. IspE subfamily.</text>
</comment>
<evidence type="ECO:0000256" key="6">
    <source>
        <dbReference type="ARBA" id="ARBA00022777"/>
    </source>
</evidence>
<dbReference type="Gene3D" id="3.30.230.10">
    <property type="match status" value="1"/>
</dbReference>
<evidence type="ECO:0000259" key="11">
    <source>
        <dbReference type="Pfam" id="PF08544"/>
    </source>
</evidence>
<evidence type="ECO:0000256" key="1">
    <source>
        <dbReference type="ARBA" id="ARBA00009684"/>
    </source>
</evidence>
<dbReference type="InterPro" id="IPR013750">
    <property type="entry name" value="GHMP_kinase_C_dom"/>
</dbReference>
<dbReference type="SUPFAM" id="SSF54211">
    <property type="entry name" value="Ribosomal protein S5 domain 2-like"/>
    <property type="match status" value="1"/>
</dbReference>
<evidence type="ECO:0000256" key="3">
    <source>
        <dbReference type="ARBA" id="ARBA00017473"/>
    </source>
</evidence>
<evidence type="ECO:0000256" key="9">
    <source>
        <dbReference type="HAMAP-Rule" id="MF_00061"/>
    </source>
</evidence>
<feature type="domain" description="GHMP kinase C-terminal" evidence="11">
    <location>
        <begin position="234"/>
        <end position="296"/>
    </location>
</feature>
<dbReference type="RefSeq" id="WP_012195265.1">
    <property type="nucleotide sequence ID" value="NC_009976.1"/>
</dbReference>
<evidence type="ECO:0000259" key="10">
    <source>
        <dbReference type="Pfam" id="PF00288"/>
    </source>
</evidence>
<evidence type="ECO:0000256" key="4">
    <source>
        <dbReference type="ARBA" id="ARBA00022679"/>
    </source>
</evidence>
<dbReference type="InterPro" id="IPR004424">
    <property type="entry name" value="IspE"/>
</dbReference>
<dbReference type="InterPro" id="IPR020568">
    <property type="entry name" value="Ribosomal_Su5_D2-typ_SF"/>
</dbReference>
<feature type="domain" description="GHMP kinase N-terminal" evidence="10">
    <location>
        <begin position="75"/>
        <end position="154"/>
    </location>
</feature>
<sequence>MNKVSSSIAESLKVYASAKINLHLEVLGLRKDGFHELAMVMQSIDLVDEIEITKTNDELISLNSDNPELDNGDGNLIIKAAKLIRSRSGLRDLGALIYLRKKIPIGAGLAGGSSDGAATLVGLNSLWGLNFSNNQLEDMAAELGSDVPFCISGGAQLCFGRGECLEPLDKSDPTLAIVLVKDPSVSVSTPWAYSRYKQLNESTYLSKEIDFQEKRMALRKASWLRPLNASNPPPLINDLQEVVAPATPAVEKALQFLRSLKGVLSVAMSGSGPSCFAIFSDLDQARIALEENQEELRKQCLEGWCCALNSKGVRFAK</sequence>
<dbReference type="STRING" id="93059.P9211_07121"/>
<keyword evidence="5 9" id="KW-0547">Nucleotide-binding</keyword>
<dbReference type="UniPathway" id="UPA00056">
    <property type="reaction ID" value="UER00094"/>
</dbReference>
<comment type="function">
    <text evidence="9">Catalyzes the phosphorylation of the position 2 hydroxy group of 4-diphosphocytidyl-2C-methyl-D-erythritol.</text>
</comment>
<evidence type="ECO:0000256" key="7">
    <source>
        <dbReference type="ARBA" id="ARBA00022840"/>
    </source>
</evidence>
<dbReference type="eggNOG" id="COG1947">
    <property type="taxonomic scope" value="Bacteria"/>
</dbReference>
<dbReference type="HAMAP" id="MF_00061">
    <property type="entry name" value="IspE"/>
    <property type="match status" value="1"/>
</dbReference>
<gene>
    <name evidence="9 12" type="primary">ispE</name>
    <name evidence="12" type="ordered locus">P9211_07121</name>
</gene>
<dbReference type="GO" id="GO:0005524">
    <property type="term" value="F:ATP binding"/>
    <property type="evidence" value="ECO:0007669"/>
    <property type="project" value="UniProtKB-UniRule"/>
</dbReference>
<comment type="pathway">
    <text evidence="9">Isoprenoid biosynthesis; isopentenyl diphosphate biosynthesis via DXP pathway; isopentenyl diphosphate from 1-deoxy-D-xylulose 5-phosphate: step 3/6.</text>
</comment>
<dbReference type="GO" id="GO:0016114">
    <property type="term" value="P:terpenoid biosynthetic process"/>
    <property type="evidence" value="ECO:0007669"/>
    <property type="project" value="UniProtKB-UniRule"/>
</dbReference>
<dbReference type="OrthoDB" id="9809438at2"/>
<dbReference type="KEGG" id="pmj:P9211_07121"/>
<reference evidence="12 13" key="1">
    <citation type="journal article" date="2007" name="PLoS Genet.">
        <title>Patterns and implications of gene gain and loss in the evolution of Prochlorococcus.</title>
        <authorList>
            <person name="Kettler G.C."/>
            <person name="Martiny A.C."/>
            <person name="Huang K."/>
            <person name="Zucker J."/>
            <person name="Coleman M.L."/>
            <person name="Rodrigue S."/>
            <person name="Chen F."/>
            <person name="Lapidus A."/>
            <person name="Ferriera S."/>
            <person name="Johnson J."/>
            <person name="Steglich C."/>
            <person name="Church G.M."/>
            <person name="Richardson P."/>
            <person name="Chisholm S.W."/>
        </authorList>
    </citation>
    <scope>NUCLEOTIDE SEQUENCE [LARGE SCALE GENOMIC DNA]</scope>
    <source>
        <strain evidence="13">MIT 9211</strain>
    </source>
</reference>
<dbReference type="Gene3D" id="3.30.70.890">
    <property type="entry name" value="GHMP kinase, C-terminal domain"/>
    <property type="match status" value="1"/>
</dbReference>